<keyword evidence="3" id="KW-1185">Reference proteome</keyword>
<dbReference type="EMBL" id="FMWO01000045">
    <property type="protein sequence ID" value="SCZ85450.1"/>
    <property type="molecule type" value="Genomic_DNA"/>
</dbReference>
<dbReference type="AlphaFoldDB" id="A0A1G5SF31"/>
<feature type="domain" description="Transposase DDE" evidence="1">
    <location>
        <begin position="16"/>
        <end position="76"/>
    </location>
</feature>
<proteinExistence type="predicted"/>
<reference evidence="2 3" key="1">
    <citation type="submission" date="2016-10" db="EMBL/GenBank/DDBJ databases">
        <authorList>
            <person name="de Groot N.N."/>
        </authorList>
    </citation>
    <scope>NUCLEOTIDE SEQUENCE [LARGE SCALE GENOMIC DNA]</scope>
    <source>
        <strain evidence="2">1</strain>
    </source>
</reference>
<name>A0A1G5SF31_9PROT</name>
<accession>A0A1G5SF31</accession>
<evidence type="ECO:0000313" key="2">
    <source>
        <dbReference type="EMBL" id="SCZ85450.1"/>
    </source>
</evidence>
<dbReference type="Pfam" id="PF13751">
    <property type="entry name" value="DDE_Tnp_1_6"/>
    <property type="match status" value="1"/>
</dbReference>
<organism evidence="2 3">
    <name type="scientific">Nitrosomonas mobilis</name>
    <dbReference type="NCBI Taxonomy" id="51642"/>
    <lineage>
        <taxon>Bacteria</taxon>
        <taxon>Pseudomonadati</taxon>
        <taxon>Pseudomonadota</taxon>
        <taxon>Betaproteobacteria</taxon>
        <taxon>Nitrosomonadales</taxon>
        <taxon>Nitrosomonadaceae</taxon>
        <taxon>Nitrosomonas</taxon>
    </lineage>
</organism>
<evidence type="ECO:0000259" key="1">
    <source>
        <dbReference type="Pfam" id="PF13751"/>
    </source>
</evidence>
<evidence type="ECO:0000313" key="3">
    <source>
        <dbReference type="Proteomes" id="UP000198729"/>
    </source>
</evidence>
<dbReference type="STRING" id="51642.NSMM_380072"/>
<dbReference type="Proteomes" id="UP000198729">
    <property type="component" value="Unassembled WGS sequence"/>
</dbReference>
<gene>
    <name evidence="2" type="ORF">NSMM_380072</name>
</gene>
<dbReference type="InterPro" id="IPR025668">
    <property type="entry name" value="Tnp_DDE_dom"/>
</dbReference>
<sequence length="113" mass="13262">MQSGTKATFMKRVRVIIRSQQHRSKAARRDRRRARVEHVFGSMTDEISAISIRTIGCARAKVQIGLLSLIYIIKRVVTRIRKKDFSCNRIIEFCRINERKLISGWSYQAYSWS</sequence>
<protein>
    <recommendedName>
        <fullName evidence="1">Transposase DDE domain-containing protein</fullName>
    </recommendedName>
</protein>